<evidence type="ECO:0000313" key="7">
    <source>
        <dbReference type="Proteomes" id="UP000447434"/>
    </source>
</evidence>
<organism evidence="6 7">
    <name type="scientific">Lupinus albus</name>
    <name type="common">White lupine</name>
    <name type="synonym">Lupinus termis</name>
    <dbReference type="NCBI Taxonomy" id="3870"/>
    <lineage>
        <taxon>Eukaryota</taxon>
        <taxon>Viridiplantae</taxon>
        <taxon>Streptophyta</taxon>
        <taxon>Embryophyta</taxon>
        <taxon>Tracheophyta</taxon>
        <taxon>Spermatophyta</taxon>
        <taxon>Magnoliopsida</taxon>
        <taxon>eudicotyledons</taxon>
        <taxon>Gunneridae</taxon>
        <taxon>Pentapetalae</taxon>
        <taxon>rosids</taxon>
        <taxon>fabids</taxon>
        <taxon>Fabales</taxon>
        <taxon>Fabaceae</taxon>
        <taxon>Papilionoideae</taxon>
        <taxon>50 kb inversion clade</taxon>
        <taxon>genistoids sensu lato</taxon>
        <taxon>core genistoids</taxon>
        <taxon>Genisteae</taxon>
        <taxon>Lupinus</taxon>
    </lineage>
</organism>
<dbReference type="InterPro" id="IPR011011">
    <property type="entry name" value="Znf_FYVE_PHD"/>
</dbReference>
<evidence type="ECO:0000256" key="3">
    <source>
        <dbReference type="ARBA" id="ARBA00022833"/>
    </source>
</evidence>
<keyword evidence="3" id="KW-0862">Zinc</keyword>
<keyword evidence="7" id="KW-1185">Reference proteome</keyword>
<dbReference type="Gene3D" id="3.30.40.10">
    <property type="entry name" value="Zinc/RING finger domain, C3HC4 (zinc finger)"/>
    <property type="match status" value="1"/>
</dbReference>
<evidence type="ECO:0000256" key="2">
    <source>
        <dbReference type="ARBA" id="ARBA00022771"/>
    </source>
</evidence>
<keyword evidence="6" id="KW-0489">Methyltransferase</keyword>
<evidence type="ECO:0000259" key="5">
    <source>
        <dbReference type="PROSITE" id="PS50016"/>
    </source>
</evidence>
<dbReference type="InterPro" id="IPR001965">
    <property type="entry name" value="Znf_PHD"/>
</dbReference>
<evidence type="ECO:0000256" key="1">
    <source>
        <dbReference type="ARBA" id="ARBA00022723"/>
    </source>
</evidence>
<dbReference type="EMBL" id="WOCE01000008">
    <property type="protein sequence ID" value="KAE9608705.1"/>
    <property type="molecule type" value="Genomic_DNA"/>
</dbReference>
<reference evidence="7" key="1">
    <citation type="journal article" date="2020" name="Nat. Commun.">
        <title>Genome sequence of the cluster root forming white lupin.</title>
        <authorList>
            <person name="Hufnagel B."/>
            <person name="Marques A."/>
            <person name="Soriano A."/>
            <person name="Marques L."/>
            <person name="Divol F."/>
            <person name="Doumas P."/>
            <person name="Sallet E."/>
            <person name="Mancinotti D."/>
            <person name="Carrere S."/>
            <person name="Marande W."/>
            <person name="Arribat S."/>
            <person name="Keller J."/>
            <person name="Huneau C."/>
            <person name="Blein T."/>
            <person name="Aime D."/>
            <person name="Laguerre M."/>
            <person name="Taylor J."/>
            <person name="Schubert V."/>
            <person name="Nelson M."/>
            <person name="Geu-Flores F."/>
            <person name="Crespi M."/>
            <person name="Gallardo-Guerrero K."/>
            <person name="Delaux P.-M."/>
            <person name="Salse J."/>
            <person name="Berges H."/>
            <person name="Guyot R."/>
            <person name="Gouzy J."/>
            <person name="Peret B."/>
        </authorList>
    </citation>
    <scope>NUCLEOTIDE SEQUENCE [LARGE SCALE GENOMIC DNA]</scope>
    <source>
        <strain evidence="7">cv. Amiga</strain>
    </source>
</reference>
<dbReference type="Proteomes" id="UP000447434">
    <property type="component" value="Chromosome 8"/>
</dbReference>
<keyword evidence="1" id="KW-0479">Metal-binding</keyword>
<dbReference type="PROSITE" id="PS01359">
    <property type="entry name" value="ZF_PHD_1"/>
    <property type="match status" value="1"/>
</dbReference>
<dbReference type="GO" id="GO:0032259">
    <property type="term" value="P:methylation"/>
    <property type="evidence" value="ECO:0007669"/>
    <property type="project" value="UniProtKB-KW"/>
</dbReference>
<dbReference type="SUPFAM" id="SSF57903">
    <property type="entry name" value="FYVE/PHD zinc finger"/>
    <property type="match status" value="1"/>
</dbReference>
<dbReference type="OrthoDB" id="1428361at2759"/>
<dbReference type="InterPro" id="IPR053114">
    <property type="entry name" value="ATXR5/ATXR6"/>
</dbReference>
<dbReference type="InterPro" id="IPR013083">
    <property type="entry name" value="Znf_RING/FYVE/PHD"/>
</dbReference>
<dbReference type="Pfam" id="PF00628">
    <property type="entry name" value="PHD"/>
    <property type="match status" value="1"/>
</dbReference>
<dbReference type="InterPro" id="IPR019786">
    <property type="entry name" value="Zinc_finger_PHD-type_CS"/>
</dbReference>
<dbReference type="InterPro" id="IPR019787">
    <property type="entry name" value="Znf_PHD-finger"/>
</dbReference>
<sequence length="170" mass="19116">MAPATSSQSPSASQRHVGFIRRTQAPQLLSPPSPELSLPPWLMCESLIEVMVTADYELVESDNYSDLSCEKCGSGELPEELLLCDKCDKGFHMKCLRPIAVRIPIGSWFCPKCSGQKVKRVRSFSQKKIYDFFGIQVDPNVRASSQGKKLGRISDISYQPVFYFIFLNPF</sequence>
<evidence type="ECO:0000256" key="4">
    <source>
        <dbReference type="PROSITE-ProRule" id="PRU00146"/>
    </source>
</evidence>
<dbReference type="SMART" id="SM00249">
    <property type="entry name" value="PHD"/>
    <property type="match status" value="1"/>
</dbReference>
<keyword evidence="2 4" id="KW-0863">Zinc-finger</keyword>
<dbReference type="PANTHER" id="PTHR48442:SF1">
    <property type="entry name" value="SET DOMAIN-CONTAINING PROTEIN"/>
    <property type="match status" value="1"/>
</dbReference>
<accession>A0A6A4Q3J1</accession>
<dbReference type="PROSITE" id="PS50016">
    <property type="entry name" value="ZF_PHD_2"/>
    <property type="match status" value="1"/>
</dbReference>
<name>A0A6A4Q3J1_LUPAL</name>
<dbReference type="PANTHER" id="PTHR48442">
    <property type="entry name" value="SET DOMAIN-CONTAINING PROTEIN"/>
    <property type="match status" value="1"/>
</dbReference>
<proteinExistence type="predicted"/>
<keyword evidence="6" id="KW-0808">Transferase</keyword>
<dbReference type="GO" id="GO:0008168">
    <property type="term" value="F:methyltransferase activity"/>
    <property type="evidence" value="ECO:0007669"/>
    <property type="project" value="UniProtKB-KW"/>
</dbReference>
<dbReference type="GO" id="GO:0008270">
    <property type="term" value="F:zinc ion binding"/>
    <property type="evidence" value="ECO:0007669"/>
    <property type="project" value="UniProtKB-KW"/>
</dbReference>
<dbReference type="AlphaFoldDB" id="A0A6A4Q3J1"/>
<comment type="caution">
    <text evidence="6">The sequence shown here is derived from an EMBL/GenBank/DDBJ whole genome shotgun (WGS) entry which is preliminary data.</text>
</comment>
<protein>
    <submittedName>
        <fullName evidence="6">Putative histone-lysine N-methyltransferase chromatin regulator PHD family</fullName>
    </submittedName>
</protein>
<gene>
    <name evidence="6" type="ORF">Lalb_Chr08g0238501</name>
</gene>
<evidence type="ECO:0000313" key="6">
    <source>
        <dbReference type="EMBL" id="KAE9608705.1"/>
    </source>
</evidence>
<feature type="domain" description="PHD-type" evidence="5">
    <location>
        <begin position="66"/>
        <end position="116"/>
    </location>
</feature>
<dbReference type="CDD" id="cd15543">
    <property type="entry name" value="PHD_RSF1"/>
    <property type="match status" value="1"/>
</dbReference>